<evidence type="ECO:0000313" key="5">
    <source>
        <dbReference type="Proteomes" id="UP001216907"/>
    </source>
</evidence>
<gene>
    <name evidence="4" type="ORF">PZE19_04735</name>
</gene>
<dbReference type="RefSeq" id="WP_277859421.1">
    <property type="nucleotide sequence ID" value="NZ_JARRAG010000001.1"/>
</dbReference>
<organism evidence="4 5">
    <name type="scientific">Paludisphaera mucosa</name>
    <dbReference type="NCBI Taxonomy" id="3030827"/>
    <lineage>
        <taxon>Bacteria</taxon>
        <taxon>Pseudomonadati</taxon>
        <taxon>Planctomycetota</taxon>
        <taxon>Planctomycetia</taxon>
        <taxon>Isosphaerales</taxon>
        <taxon>Isosphaeraceae</taxon>
        <taxon>Paludisphaera</taxon>
    </lineage>
</organism>
<dbReference type="EC" id="2.4.-.-" evidence="4"/>
<keyword evidence="2" id="KW-0472">Membrane</keyword>
<dbReference type="InterPro" id="IPR038731">
    <property type="entry name" value="RgtA/B/C-like"/>
</dbReference>
<dbReference type="Pfam" id="PF13231">
    <property type="entry name" value="PMT_2"/>
    <property type="match status" value="1"/>
</dbReference>
<keyword evidence="2" id="KW-1133">Transmembrane helix</keyword>
<proteinExistence type="predicted"/>
<feature type="compositionally biased region" description="Basic and acidic residues" evidence="1">
    <location>
        <begin position="18"/>
        <end position="27"/>
    </location>
</feature>
<accession>A0ABT6F6M7</accession>
<keyword evidence="4" id="KW-0328">Glycosyltransferase</keyword>
<keyword evidence="2" id="KW-0812">Transmembrane</keyword>
<keyword evidence="4" id="KW-0808">Transferase</keyword>
<sequence>MARKSRAPQRSEVVPPSDGREPPEASEHQTGPEGPPRDVRRFFWIGLAVVALLGQHLGLAERSLLTENPTVDEVVHMPAGLTYWDQHTFRLYHHNPPLVKMVAALPVWLAGPVLAPLYQRKSWSERDPSQANFAHDFAYVNADRYFELFDLARMVMPLFSIIGGLVVFAWSCRLYGAGGGLLSLALWVFCPNILAHGRLVTSDVGSTAFGAGATYLFWRYLRDPRWGRASLAGVALGLAQLTKFSMLLLYLVWPFLWLIRLVVAPAVETWSLRIGRGVVHGAWVVALSILTIDAGYMFEGVGRPLGSFEFASGSLTKPPPGGLRTAPPTRNQLYAWIWPFAQNRFRGTFLENLPAPLPEHYLLGFDEQKIEADGIPLRFIQAWNALNAGDRSGALALAGSSDRSVAGYSVYLNGVLRGSGWWYYYLAALAYKVPEGSCLLLLTSIALLFVARRSRESWVDEITLWTVPTAILLAMSVLTDINLGLRYILAVFPYLYIQAGKLVPFVESLAGRSRSFGRTGLIACVGLTALSSFAIHPDYLAYFNHVSGGPDRMPARLIDSNLDWGQDLVGLRRWCRENIPDEPIGLAYFGQINPGIFTLRGDGFDWFLPPIRPGHVDRMDPASPARLLGPARELKPGWFAVSASLVYGLGWRLYDPTPFLNEAWSPSWNAKDDPFGYFRLFEPVERIGHSILIYKLTAGDVARAAQLLKP</sequence>
<protein>
    <submittedName>
        <fullName evidence="4">Glycosyltransferase family 39 protein</fullName>
        <ecNumber evidence="4">2.4.-.-</ecNumber>
    </submittedName>
</protein>
<comment type="caution">
    <text evidence="4">The sequence shown here is derived from an EMBL/GenBank/DDBJ whole genome shotgun (WGS) entry which is preliminary data.</text>
</comment>
<feature type="transmembrane region" description="Helical" evidence="2">
    <location>
        <begin position="176"/>
        <end position="195"/>
    </location>
</feature>
<dbReference type="GO" id="GO:0016757">
    <property type="term" value="F:glycosyltransferase activity"/>
    <property type="evidence" value="ECO:0007669"/>
    <property type="project" value="UniProtKB-KW"/>
</dbReference>
<feature type="domain" description="Glycosyltransferase RgtA/B/C/D-like" evidence="3">
    <location>
        <begin position="153"/>
        <end position="253"/>
    </location>
</feature>
<name>A0ABT6F6M7_9BACT</name>
<feature type="transmembrane region" description="Helical" evidence="2">
    <location>
        <begin position="247"/>
        <end position="267"/>
    </location>
</feature>
<reference evidence="4 5" key="1">
    <citation type="submission" date="2023-03" db="EMBL/GenBank/DDBJ databases">
        <title>Paludisphaera mucosa sp. nov. a novel planctomycete from northern fen.</title>
        <authorList>
            <person name="Ivanova A."/>
        </authorList>
    </citation>
    <scope>NUCLEOTIDE SEQUENCE [LARGE SCALE GENOMIC DNA]</scope>
    <source>
        <strain evidence="4 5">Pla2</strain>
    </source>
</reference>
<evidence type="ECO:0000259" key="3">
    <source>
        <dbReference type="Pfam" id="PF13231"/>
    </source>
</evidence>
<evidence type="ECO:0000256" key="2">
    <source>
        <dbReference type="SAM" id="Phobius"/>
    </source>
</evidence>
<keyword evidence="5" id="KW-1185">Reference proteome</keyword>
<feature type="transmembrane region" description="Helical" evidence="2">
    <location>
        <begin position="279"/>
        <end position="298"/>
    </location>
</feature>
<feature type="region of interest" description="Disordered" evidence="1">
    <location>
        <begin position="1"/>
        <end position="35"/>
    </location>
</feature>
<evidence type="ECO:0000256" key="1">
    <source>
        <dbReference type="SAM" id="MobiDB-lite"/>
    </source>
</evidence>
<feature type="transmembrane region" description="Helical" evidence="2">
    <location>
        <begin position="42"/>
        <end position="60"/>
    </location>
</feature>
<evidence type="ECO:0000313" key="4">
    <source>
        <dbReference type="EMBL" id="MDG3003064.1"/>
    </source>
</evidence>
<feature type="transmembrane region" description="Helical" evidence="2">
    <location>
        <begin position="151"/>
        <end position="170"/>
    </location>
</feature>
<dbReference type="Proteomes" id="UP001216907">
    <property type="component" value="Unassembled WGS sequence"/>
</dbReference>
<dbReference type="EMBL" id="JARRAG010000001">
    <property type="protein sequence ID" value="MDG3003064.1"/>
    <property type="molecule type" value="Genomic_DNA"/>
</dbReference>